<dbReference type="Proteomes" id="UP000178585">
    <property type="component" value="Unassembled WGS sequence"/>
</dbReference>
<dbReference type="STRING" id="1797245.A2949_00650"/>
<gene>
    <name evidence="1" type="ORF">A2949_00650</name>
</gene>
<organism evidence="1 2">
    <name type="scientific">Candidatus Adlerbacteria bacterium RIFCSPLOWO2_01_FULL_54_21b</name>
    <dbReference type="NCBI Taxonomy" id="1797245"/>
    <lineage>
        <taxon>Bacteria</taxon>
        <taxon>Candidatus Adleribacteriota</taxon>
    </lineage>
</organism>
<dbReference type="EMBL" id="MEWZ01000006">
    <property type="protein sequence ID" value="OGC87198.1"/>
    <property type="molecule type" value="Genomic_DNA"/>
</dbReference>
<proteinExistence type="predicted"/>
<evidence type="ECO:0000313" key="2">
    <source>
        <dbReference type="Proteomes" id="UP000178585"/>
    </source>
</evidence>
<dbReference type="AlphaFoldDB" id="A0A1F4Y016"/>
<accession>A0A1F4Y016</accession>
<comment type="caution">
    <text evidence="1">The sequence shown here is derived from an EMBL/GenBank/DDBJ whole genome shotgun (WGS) entry which is preliminary data.</text>
</comment>
<sequence length="81" mass="9541">MLNEFLDKRLAQAKYKVLKDRMYFGEIPGLLGVWASARTLEACRKELREVLEDWLLLKVRDHESVPGFKLKTDRRSLVRHG</sequence>
<dbReference type="InterPro" id="IPR035069">
    <property type="entry name" value="TTHA1013/TTHA0281-like"/>
</dbReference>
<dbReference type="Pfam" id="PF21748">
    <property type="entry name" value="UPF0150"/>
    <property type="match status" value="1"/>
</dbReference>
<dbReference type="InterPro" id="IPR049389">
    <property type="entry name" value="TTHA0281-like"/>
</dbReference>
<dbReference type="Gene3D" id="3.30.160.250">
    <property type="match status" value="1"/>
</dbReference>
<dbReference type="SUPFAM" id="SSF143100">
    <property type="entry name" value="TTHA1013/TTHA0281-like"/>
    <property type="match status" value="1"/>
</dbReference>
<protein>
    <submittedName>
        <fullName evidence="1">Antitoxin HicB</fullName>
    </submittedName>
</protein>
<name>A0A1F4Y016_9BACT</name>
<evidence type="ECO:0000313" key="1">
    <source>
        <dbReference type="EMBL" id="OGC87198.1"/>
    </source>
</evidence>
<reference evidence="1 2" key="1">
    <citation type="journal article" date="2016" name="Nat. Commun.">
        <title>Thousands of microbial genomes shed light on interconnected biogeochemical processes in an aquifer system.</title>
        <authorList>
            <person name="Anantharaman K."/>
            <person name="Brown C.T."/>
            <person name="Hug L.A."/>
            <person name="Sharon I."/>
            <person name="Castelle C.J."/>
            <person name="Probst A.J."/>
            <person name="Thomas B.C."/>
            <person name="Singh A."/>
            <person name="Wilkins M.J."/>
            <person name="Karaoz U."/>
            <person name="Brodie E.L."/>
            <person name="Williams K.H."/>
            <person name="Hubbard S.S."/>
            <person name="Banfield J.F."/>
        </authorList>
    </citation>
    <scope>NUCLEOTIDE SEQUENCE [LARGE SCALE GENOMIC DNA]</scope>
</reference>